<accession>A0A816VLX3</accession>
<evidence type="ECO:0000313" key="3">
    <source>
        <dbReference type="EMBL" id="CAF4254060.1"/>
    </source>
</evidence>
<dbReference type="Proteomes" id="UP000663856">
    <property type="component" value="Unassembled WGS sequence"/>
</dbReference>
<evidence type="ECO:0000256" key="1">
    <source>
        <dbReference type="SAM" id="MobiDB-lite"/>
    </source>
</evidence>
<comment type="caution">
    <text evidence="2">The sequence shown here is derived from an EMBL/GenBank/DDBJ whole genome shotgun (WGS) entry which is preliminary data.</text>
</comment>
<feature type="region of interest" description="Disordered" evidence="1">
    <location>
        <begin position="1"/>
        <end position="33"/>
    </location>
</feature>
<dbReference type="Proteomes" id="UP000663866">
    <property type="component" value="Unassembled WGS sequence"/>
</dbReference>
<protein>
    <submittedName>
        <fullName evidence="2">Uncharacterized protein</fullName>
    </submittedName>
</protein>
<evidence type="ECO:0000313" key="2">
    <source>
        <dbReference type="EMBL" id="CAF2122425.1"/>
    </source>
</evidence>
<dbReference type="EMBL" id="CAJNRF010010610">
    <property type="protein sequence ID" value="CAF2122425.1"/>
    <property type="molecule type" value="Genomic_DNA"/>
</dbReference>
<dbReference type="EMBL" id="CAJOBG010008883">
    <property type="protein sequence ID" value="CAF4254060.1"/>
    <property type="molecule type" value="Genomic_DNA"/>
</dbReference>
<keyword evidence="5" id="KW-1185">Reference proteome</keyword>
<evidence type="ECO:0000313" key="5">
    <source>
        <dbReference type="Proteomes" id="UP000663866"/>
    </source>
</evidence>
<feature type="region of interest" description="Disordered" evidence="1">
    <location>
        <begin position="72"/>
        <end position="103"/>
    </location>
</feature>
<organism evidence="2 4">
    <name type="scientific">Rotaria magnacalcarata</name>
    <dbReference type="NCBI Taxonomy" id="392030"/>
    <lineage>
        <taxon>Eukaryota</taxon>
        <taxon>Metazoa</taxon>
        <taxon>Spiralia</taxon>
        <taxon>Gnathifera</taxon>
        <taxon>Rotifera</taxon>
        <taxon>Eurotatoria</taxon>
        <taxon>Bdelloidea</taxon>
        <taxon>Philodinida</taxon>
        <taxon>Philodinidae</taxon>
        <taxon>Rotaria</taxon>
    </lineage>
</organism>
<evidence type="ECO:0000313" key="4">
    <source>
        <dbReference type="Proteomes" id="UP000663856"/>
    </source>
</evidence>
<sequence>MSPTRGVAVGMDAPLCSVSPYPHTTHPHPRGIKNRCSGYPELIYSKDYGIDGESSCHKGSAKERLVSIGNKYNDSAADDDGNDVTTGYSDDNEEIFYDNNVDE</sequence>
<proteinExistence type="predicted"/>
<feature type="compositionally biased region" description="Acidic residues" evidence="1">
    <location>
        <begin position="90"/>
        <end position="103"/>
    </location>
</feature>
<gene>
    <name evidence="3" type="ORF">OVN521_LOCUS29183</name>
    <name evidence="2" type="ORF">WKI299_LOCUS24650</name>
</gene>
<dbReference type="AlphaFoldDB" id="A0A816VLX3"/>
<reference evidence="2" key="1">
    <citation type="submission" date="2021-02" db="EMBL/GenBank/DDBJ databases">
        <authorList>
            <person name="Nowell W R."/>
        </authorList>
    </citation>
    <scope>NUCLEOTIDE SEQUENCE</scope>
</reference>
<name>A0A816VLX3_9BILA</name>